<name>A0ACB9WPJ3_CHAAC</name>
<reference evidence="1" key="1">
    <citation type="submission" date="2022-05" db="EMBL/GenBank/DDBJ databases">
        <title>Chromosome-level genome of Chaenocephalus aceratus.</title>
        <authorList>
            <person name="Park H."/>
        </authorList>
    </citation>
    <scope>NUCLEOTIDE SEQUENCE</scope>
    <source>
        <strain evidence="1">KU_202001</strain>
    </source>
</reference>
<comment type="caution">
    <text evidence="1">The sequence shown here is derived from an EMBL/GenBank/DDBJ whole genome shotgun (WGS) entry which is preliminary data.</text>
</comment>
<accession>A0ACB9WPJ3</accession>
<evidence type="ECO:0000313" key="1">
    <source>
        <dbReference type="EMBL" id="KAI4815695.1"/>
    </source>
</evidence>
<sequence length="167" mass="18665">LIVTHGGQQHSFTDPKAALDYATRHFGAPEARPKATPDGLAVDIGWCTYPFPAIIEGRGIRGSRCLLMRNLTPPRLPPRFLLWCPVAPQGLQDTLMSSQRDTETRTMVILQQSLCIRVVCRRLLSLLSAVSVQFRCHGPLHTGCVFMLWPPPLGRLEREENGALKQR</sequence>
<feature type="non-terminal residue" evidence="1">
    <location>
        <position position="1"/>
    </location>
</feature>
<keyword evidence="2" id="KW-1185">Reference proteome</keyword>
<dbReference type="EMBL" id="CM043797">
    <property type="protein sequence ID" value="KAI4815695.1"/>
    <property type="molecule type" value="Genomic_DNA"/>
</dbReference>
<gene>
    <name evidence="1" type="ORF">KUCAC02_005830</name>
</gene>
<dbReference type="Proteomes" id="UP001057452">
    <property type="component" value="Chromosome 13"/>
</dbReference>
<feature type="non-terminal residue" evidence="1">
    <location>
        <position position="167"/>
    </location>
</feature>
<organism evidence="1 2">
    <name type="scientific">Chaenocephalus aceratus</name>
    <name type="common">Blackfin icefish</name>
    <name type="synonym">Chaenichthys aceratus</name>
    <dbReference type="NCBI Taxonomy" id="36190"/>
    <lineage>
        <taxon>Eukaryota</taxon>
        <taxon>Metazoa</taxon>
        <taxon>Chordata</taxon>
        <taxon>Craniata</taxon>
        <taxon>Vertebrata</taxon>
        <taxon>Euteleostomi</taxon>
        <taxon>Actinopterygii</taxon>
        <taxon>Neopterygii</taxon>
        <taxon>Teleostei</taxon>
        <taxon>Neoteleostei</taxon>
        <taxon>Acanthomorphata</taxon>
        <taxon>Eupercaria</taxon>
        <taxon>Perciformes</taxon>
        <taxon>Notothenioidei</taxon>
        <taxon>Channichthyidae</taxon>
        <taxon>Chaenocephalus</taxon>
    </lineage>
</organism>
<proteinExistence type="predicted"/>
<protein>
    <submittedName>
        <fullName evidence="1">Uncharacterized protein</fullName>
    </submittedName>
</protein>
<evidence type="ECO:0000313" key="2">
    <source>
        <dbReference type="Proteomes" id="UP001057452"/>
    </source>
</evidence>